<dbReference type="GO" id="GO:0006412">
    <property type="term" value="P:translation"/>
    <property type="evidence" value="ECO:0007669"/>
    <property type="project" value="InterPro"/>
</dbReference>
<evidence type="ECO:0000313" key="3">
    <source>
        <dbReference type="EMBL" id="OUQ33535.1"/>
    </source>
</evidence>
<comment type="caution">
    <text evidence="3">The sequence shown here is derived from an EMBL/GenBank/DDBJ whole genome shotgun (WGS) entry which is preliminary data.</text>
</comment>
<dbReference type="Gene3D" id="3.30.1390.10">
    <property type="match status" value="1"/>
</dbReference>
<dbReference type="GO" id="GO:0003735">
    <property type="term" value="F:structural constituent of ribosome"/>
    <property type="evidence" value="ECO:0007669"/>
    <property type="project" value="InterPro"/>
</dbReference>
<evidence type="ECO:0000256" key="1">
    <source>
        <dbReference type="SAM" id="Phobius"/>
    </source>
</evidence>
<keyword evidence="4" id="KW-1185">Reference proteome</keyword>
<keyword evidence="1" id="KW-0812">Transmembrane</keyword>
<feature type="transmembrane region" description="Helical" evidence="1">
    <location>
        <begin position="234"/>
        <end position="254"/>
    </location>
</feature>
<dbReference type="InterPro" id="IPR026870">
    <property type="entry name" value="Zinc_ribbon_dom"/>
</dbReference>
<keyword evidence="1" id="KW-1133">Transmembrane helix</keyword>
<evidence type="ECO:0000313" key="4">
    <source>
        <dbReference type="Proteomes" id="UP000195305"/>
    </source>
</evidence>
<reference evidence="3 4" key="1">
    <citation type="journal article" date="2018" name="BMC Genomics">
        <title>Whole genome sequencing and function prediction of 133 gut anaerobes isolated from chicken caecum in pure cultures.</title>
        <authorList>
            <person name="Medvecky M."/>
            <person name="Cejkova D."/>
            <person name="Polansky O."/>
            <person name="Karasova D."/>
            <person name="Kubasova T."/>
            <person name="Cizek A."/>
            <person name="Rychlik I."/>
        </authorList>
    </citation>
    <scope>NUCLEOTIDE SEQUENCE [LARGE SCALE GENOMIC DNA]</scope>
    <source>
        <strain evidence="3 4">An13</strain>
    </source>
</reference>
<feature type="transmembrane region" description="Helical" evidence="1">
    <location>
        <begin position="281"/>
        <end position="300"/>
    </location>
</feature>
<evidence type="ECO:0000259" key="2">
    <source>
        <dbReference type="Pfam" id="PF13240"/>
    </source>
</evidence>
<protein>
    <recommendedName>
        <fullName evidence="2">Zinc-ribbon domain-containing protein</fullName>
    </recommendedName>
</protein>
<accession>A0A1Y4SUE6</accession>
<dbReference type="InterPro" id="IPR014719">
    <property type="entry name" value="Ribosomal_bL12_C/ClpS-like"/>
</dbReference>
<feature type="transmembrane region" description="Helical" evidence="1">
    <location>
        <begin position="191"/>
        <end position="213"/>
    </location>
</feature>
<dbReference type="Pfam" id="PF13240">
    <property type="entry name" value="Zn_Ribbon_1"/>
    <property type="match status" value="1"/>
</dbReference>
<feature type="domain" description="Zinc-ribbon" evidence="2">
    <location>
        <begin position="9"/>
        <end position="30"/>
    </location>
</feature>
<keyword evidence="1" id="KW-0472">Membrane</keyword>
<dbReference type="OrthoDB" id="1822804at2"/>
<dbReference type="AlphaFoldDB" id="A0A1Y4SUE6"/>
<dbReference type="EMBL" id="NFLJ01000029">
    <property type="protein sequence ID" value="OUQ33535.1"/>
    <property type="molecule type" value="Genomic_DNA"/>
</dbReference>
<feature type="transmembrane region" description="Helical" evidence="1">
    <location>
        <begin position="159"/>
        <end position="179"/>
    </location>
</feature>
<gene>
    <name evidence="3" type="ORF">B5E75_09965</name>
</gene>
<organism evidence="3 4">
    <name type="scientific">Massilimicrobiota timonensis</name>
    <dbReference type="NCBI Taxonomy" id="1776392"/>
    <lineage>
        <taxon>Bacteria</taxon>
        <taxon>Bacillati</taxon>
        <taxon>Bacillota</taxon>
        <taxon>Erysipelotrichia</taxon>
        <taxon>Erysipelotrichales</taxon>
        <taxon>Erysipelotrichaceae</taxon>
        <taxon>Massilimicrobiota</taxon>
    </lineage>
</organism>
<proteinExistence type="predicted"/>
<sequence length="314" mass="36443">MRKQVLEMYCNKCGTKLDDNAKFCNKCGNKIRMNDSENTEILNDHEDEGCLNKDDIYKRVIQLFDMEENKNLKVKVIKIIKEEFGIGLAEAKSIVDQYIENPTKFKDIYLNSDNVDNSDKAEINITKEHKKDEVDSTNSLESEFVFLSNIPHRNLIPIILNYIEKGFNIIVGILILIFIKEQIDAGENLKFIIYIIRFIVNFIVLLFWGEVITELKELFGLKYSDIKDNTTKEKIITTSVIKMICLMITTYYFMNPSDMTVLELGGAIINDSFIEALIDTIFAFKVPVVFWILSGIVDFIKYKKYIIKKEEDVE</sequence>
<dbReference type="Proteomes" id="UP000195305">
    <property type="component" value="Unassembled WGS sequence"/>
</dbReference>
<name>A0A1Y4SUE6_9FIRM</name>